<evidence type="ECO:0000313" key="3">
    <source>
        <dbReference type="EMBL" id="RQM14154.1"/>
    </source>
</evidence>
<evidence type="ECO:0000313" key="5">
    <source>
        <dbReference type="Proteomes" id="UP000286097"/>
    </source>
</evidence>
<evidence type="ECO:0000256" key="1">
    <source>
        <dbReference type="SAM" id="Coils"/>
    </source>
</evidence>
<accession>A0A3M6VED8</accession>
<dbReference type="VEuPathDB" id="FungiDB:DD237_004838"/>
<gene>
    <name evidence="3" type="ORF">DD237_004838</name>
    <name evidence="2" type="ORF">DD238_004559</name>
</gene>
<proteinExistence type="predicted"/>
<sequence length="67" mass="7341">MTDGGRRLEIAQDLRAELNRGIVELEQKVSTLKRSGEEAVFEAGKSKNGIVSGGQAYKYATEQLVDE</sequence>
<comment type="caution">
    <text evidence="2">The sequence shown here is derived from an EMBL/GenBank/DDBJ whole genome shotgun (WGS) entry which is preliminary data.</text>
</comment>
<dbReference type="EMBL" id="QKXF01000218">
    <property type="protein sequence ID" value="RQM14154.1"/>
    <property type="molecule type" value="Genomic_DNA"/>
</dbReference>
<dbReference type="AlphaFoldDB" id="A0A3M6VED8"/>
<dbReference type="Proteomes" id="UP000282087">
    <property type="component" value="Unassembled WGS sequence"/>
</dbReference>
<name>A0A3M6VED8_9STRA</name>
<dbReference type="EMBL" id="QLLG01000290">
    <property type="protein sequence ID" value="RMX64737.1"/>
    <property type="molecule type" value="Genomic_DNA"/>
</dbReference>
<dbReference type="Proteomes" id="UP000286097">
    <property type="component" value="Unassembled WGS sequence"/>
</dbReference>
<feature type="coiled-coil region" evidence="1">
    <location>
        <begin position="8"/>
        <end position="35"/>
    </location>
</feature>
<evidence type="ECO:0000313" key="4">
    <source>
        <dbReference type="Proteomes" id="UP000282087"/>
    </source>
</evidence>
<protein>
    <submittedName>
        <fullName evidence="2">Uncharacterized protein</fullName>
    </submittedName>
</protein>
<evidence type="ECO:0000313" key="2">
    <source>
        <dbReference type="EMBL" id="RMX64737.1"/>
    </source>
</evidence>
<reference evidence="4 5" key="1">
    <citation type="submission" date="2018-06" db="EMBL/GenBank/DDBJ databases">
        <title>Comparative genomics of downy mildews reveals potential adaptations to biotrophy.</title>
        <authorList>
            <person name="Fletcher K."/>
            <person name="Klosterman S.J."/>
            <person name="Derevnina L."/>
            <person name="Martin F."/>
            <person name="Koike S."/>
            <person name="Reyes Chin-Wo S."/>
            <person name="Mou B."/>
            <person name="Michelmore R."/>
        </authorList>
    </citation>
    <scope>NUCLEOTIDE SEQUENCE [LARGE SCALE GENOMIC DNA]</scope>
    <source>
        <strain evidence="3 5">R13</strain>
        <strain evidence="2 4">R14</strain>
    </source>
</reference>
<keyword evidence="4" id="KW-1185">Reference proteome</keyword>
<organism evidence="2 4">
    <name type="scientific">Peronospora effusa</name>
    <dbReference type="NCBI Taxonomy" id="542832"/>
    <lineage>
        <taxon>Eukaryota</taxon>
        <taxon>Sar</taxon>
        <taxon>Stramenopiles</taxon>
        <taxon>Oomycota</taxon>
        <taxon>Peronosporomycetes</taxon>
        <taxon>Peronosporales</taxon>
        <taxon>Peronosporaceae</taxon>
        <taxon>Peronospora</taxon>
    </lineage>
</organism>
<keyword evidence="1" id="KW-0175">Coiled coil</keyword>